<sequence length="101" mass="11038">MVATGVLNRVFFADLDVDRVVRDLGVLGERADMFPPIAALSKPEASASFACQFRHGRFGVNLNSNNKAPDGLHRALLSQVTLRLLGSEDFEIVDVCHWSAP</sequence>
<protein>
    <submittedName>
        <fullName evidence="1">Uncharacterized protein</fullName>
    </submittedName>
</protein>
<comment type="caution">
    <text evidence="1">The sequence shown here is derived from an EMBL/GenBank/DDBJ whole genome shotgun (WGS) entry which is preliminary data.</text>
</comment>
<proteinExistence type="predicted"/>
<dbReference type="EMBL" id="LVVY01000105">
    <property type="protein sequence ID" value="OAM75751.1"/>
    <property type="molecule type" value="Genomic_DNA"/>
</dbReference>
<organism evidence="1 2">
    <name type="scientific">Devosia elaeis</name>
    <dbReference type="NCBI Taxonomy" id="1770058"/>
    <lineage>
        <taxon>Bacteria</taxon>
        <taxon>Pseudomonadati</taxon>
        <taxon>Pseudomonadota</taxon>
        <taxon>Alphaproteobacteria</taxon>
        <taxon>Hyphomicrobiales</taxon>
        <taxon>Devosiaceae</taxon>
        <taxon>Devosia</taxon>
    </lineage>
</organism>
<name>A0A178HSD4_9HYPH</name>
<dbReference type="STRING" id="1770058.A3840_14240"/>
<dbReference type="AlphaFoldDB" id="A0A178HSD4"/>
<reference evidence="1 2" key="1">
    <citation type="submission" date="2016-03" db="EMBL/GenBank/DDBJ databases">
        <title>Genome sequencing of Devosia sp. S37.</title>
        <authorList>
            <person name="Mohd Nor M."/>
        </authorList>
    </citation>
    <scope>NUCLEOTIDE SEQUENCE [LARGE SCALE GENOMIC DNA]</scope>
    <source>
        <strain evidence="1 2">S37</strain>
    </source>
</reference>
<evidence type="ECO:0000313" key="2">
    <source>
        <dbReference type="Proteomes" id="UP000078389"/>
    </source>
</evidence>
<gene>
    <name evidence="1" type="ORF">A3840_14240</name>
</gene>
<keyword evidence="2" id="KW-1185">Reference proteome</keyword>
<dbReference type="Proteomes" id="UP000078389">
    <property type="component" value="Unassembled WGS sequence"/>
</dbReference>
<evidence type="ECO:0000313" key="1">
    <source>
        <dbReference type="EMBL" id="OAM75751.1"/>
    </source>
</evidence>
<accession>A0A178HSD4</accession>